<name>A0A7J7EVQ2_DICBM</name>
<gene>
    <name evidence="1" type="ORF">HPG69_014266</name>
</gene>
<comment type="caution">
    <text evidence="1">The sequence shown here is derived from an EMBL/GenBank/DDBJ whole genome shotgun (WGS) entry which is preliminary data.</text>
</comment>
<keyword evidence="2" id="KW-1185">Reference proteome</keyword>
<evidence type="ECO:0000313" key="1">
    <source>
        <dbReference type="EMBL" id="KAF5919902.1"/>
    </source>
</evidence>
<protein>
    <submittedName>
        <fullName evidence="1">Uncharacterized protein</fullName>
    </submittedName>
</protein>
<accession>A0A7J7EVQ2</accession>
<evidence type="ECO:0000313" key="2">
    <source>
        <dbReference type="Proteomes" id="UP000551758"/>
    </source>
</evidence>
<dbReference type="EMBL" id="JACDTQ010002174">
    <property type="protein sequence ID" value="KAF5919902.1"/>
    <property type="molecule type" value="Genomic_DNA"/>
</dbReference>
<dbReference type="Proteomes" id="UP000551758">
    <property type="component" value="Unassembled WGS sequence"/>
</dbReference>
<reference evidence="1 2" key="1">
    <citation type="journal article" date="2020" name="Mol. Biol. Evol.">
        <title>Interspecific Gene Flow and the Evolution of Specialization in Black and White Rhinoceros.</title>
        <authorList>
            <person name="Moodley Y."/>
            <person name="Westbury M.V."/>
            <person name="Russo I.M."/>
            <person name="Gopalakrishnan S."/>
            <person name="Rakotoarivelo A."/>
            <person name="Olsen R.A."/>
            <person name="Prost S."/>
            <person name="Tunstall T."/>
            <person name="Ryder O.A."/>
            <person name="Dalen L."/>
            <person name="Bruford M.W."/>
        </authorList>
    </citation>
    <scope>NUCLEOTIDE SEQUENCE [LARGE SCALE GENOMIC DNA]</scope>
    <source>
        <strain evidence="1">SBR-YM</strain>
        <tissue evidence="1">Skin</tissue>
    </source>
</reference>
<organism evidence="1 2">
    <name type="scientific">Diceros bicornis minor</name>
    <name type="common">South-central black rhinoceros</name>
    <dbReference type="NCBI Taxonomy" id="77932"/>
    <lineage>
        <taxon>Eukaryota</taxon>
        <taxon>Metazoa</taxon>
        <taxon>Chordata</taxon>
        <taxon>Craniata</taxon>
        <taxon>Vertebrata</taxon>
        <taxon>Euteleostomi</taxon>
        <taxon>Mammalia</taxon>
        <taxon>Eutheria</taxon>
        <taxon>Laurasiatheria</taxon>
        <taxon>Perissodactyla</taxon>
        <taxon>Rhinocerotidae</taxon>
        <taxon>Diceros</taxon>
    </lineage>
</organism>
<proteinExistence type="predicted"/>
<sequence>MMWKIEDLDFICFLEKKIVLEIRSFCSAMVEELRMSLKCQRRLKHKPQAPVIVKTEEVINMHTFNDRRLPALTFIFLSNMSKSYTNLDDQKKSSDIYIVNLKSTWEKHLLAVWAIAGIGSQDDIRPYPGREGSYLNLTTIALRNIGSYMIWTLPSCTITMLTQKSCPCVMTFPVIVHGWPDLSIYRDFLSLVSLSDGVFIHKFQVPKLFNGFALLTYASFLSCFDLSDRIREQSFDLVHLTCQLYFDILEYELMEHSFTAHHIHIHFKELGVIGKEMKMHTKCMVSQQFENTNFVREKE</sequence>
<dbReference type="AlphaFoldDB" id="A0A7J7EVQ2"/>